<dbReference type="InterPro" id="IPR003374">
    <property type="entry name" value="ApbE-like_sf"/>
</dbReference>
<evidence type="ECO:0000256" key="5">
    <source>
        <dbReference type="ARBA" id="ARBA00022723"/>
    </source>
</evidence>
<protein>
    <recommendedName>
        <fullName evidence="2 10">FAD:protein FMN transferase</fullName>
        <ecNumber evidence="1 10">2.7.1.180</ecNumber>
    </recommendedName>
    <alternativeName>
        <fullName evidence="8 10">Flavin transferase</fullName>
    </alternativeName>
</protein>
<feature type="binding site" evidence="11">
    <location>
        <position position="292"/>
    </location>
    <ligand>
        <name>Mg(2+)</name>
        <dbReference type="ChEBI" id="CHEBI:18420"/>
    </ligand>
</feature>
<evidence type="ECO:0000313" key="12">
    <source>
        <dbReference type="EMBL" id="TDP60492.1"/>
    </source>
</evidence>
<dbReference type="PANTHER" id="PTHR30040">
    <property type="entry name" value="THIAMINE BIOSYNTHESIS LIPOPROTEIN APBE"/>
    <property type="match status" value="1"/>
</dbReference>
<comment type="catalytic activity">
    <reaction evidence="9 10">
        <text>L-threonyl-[protein] + FAD = FMN-L-threonyl-[protein] + AMP + H(+)</text>
        <dbReference type="Rhea" id="RHEA:36847"/>
        <dbReference type="Rhea" id="RHEA-COMP:11060"/>
        <dbReference type="Rhea" id="RHEA-COMP:11061"/>
        <dbReference type="ChEBI" id="CHEBI:15378"/>
        <dbReference type="ChEBI" id="CHEBI:30013"/>
        <dbReference type="ChEBI" id="CHEBI:57692"/>
        <dbReference type="ChEBI" id="CHEBI:74257"/>
        <dbReference type="ChEBI" id="CHEBI:456215"/>
        <dbReference type="EC" id="2.7.1.180"/>
    </reaction>
</comment>
<gene>
    <name evidence="12" type="ORF">EV211_1016</name>
</gene>
<evidence type="ECO:0000256" key="11">
    <source>
        <dbReference type="PIRSR" id="PIRSR006268-2"/>
    </source>
</evidence>
<evidence type="ECO:0000256" key="6">
    <source>
        <dbReference type="ARBA" id="ARBA00022827"/>
    </source>
</evidence>
<dbReference type="EC" id="2.7.1.180" evidence="1 10"/>
<sequence>MKKIISAVCICALTAVLIIPQTGCVGKTDKVTQESFYFDTTCSITIYDMKDMSEDNAGKAIDKAFKQCSRYENLLSKTKKGSDIYKINHAGGAPVKCDNETIECIRDGLKYCKLSGGKFDITIGKVNDLWDFETDDPKLPDAAAVKAALPYVNYKQIHISGNTVTMGTTKGEIDLGGIAKGFIADKVSAYLKSIGVTSAIISLGGNIECIGDKSGQDFNIGIEKPYSDQSEIVGSTGLNNGTVVTSGVYERYFKYKGKKYHHILNVNTGYPVSTDVIGVTIKSKWGHSVDCDGLSTTCLILGEKKAKKLIESLDGYEALFILKNDQIVKTSGFDFDAD</sequence>
<dbReference type="GO" id="GO:0046872">
    <property type="term" value="F:metal ion binding"/>
    <property type="evidence" value="ECO:0007669"/>
    <property type="project" value="UniProtKB-UniRule"/>
</dbReference>
<comment type="similarity">
    <text evidence="10">Belongs to the ApbE family.</text>
</comment>
<proteinExistence type="inferred from homology"/>
<evidence type="ECO:0000256" key="7">
    <source>
        <dbReference type="ARBA" id="ARBA00022842"/>
    </source>
</evidence>
<keyword evidence="7 10" id="KW-0460">Magnesium</keyword>
<comment type="caution">
    <text evidence="12">The sequence shown here is derived from an EMBL/GenBank/DDBJ whole genome shotgun (WGS) entry which is preliminary data.</text>
</comment>
<dbReference type="GO" id="GO:0016740">
    <property type="term" value="F:transferase activity"/>
    <property type="evidence" value="ECO:0007669"/>
    <property type="project" value="UniProtKB-UniRule"/>
</dbReference>
<reference evidence="12 13" key="1">
    <citation type="submission" date="2019-03" db="EMBL/GenBank/DDBJ databases">
        <title>Genomic Encyclopedia of Type Strains, Phase IV (KMG-IV): sequencing the most valuable type-strain genomes for metagenomic binning, comparative biology and taxonomic classification.</title>
        <authorList>
            <person name="Goeker M."/>
        </authorList>
    </citation>
    <scope>NUCLEOTIDE SEQUENCE [LARGE SCALE GENOMIC DNA]</scope>
    <source>
        <strain evidence="12 13">DSM 28287</strain>
    </source>
</reference>
<name>A0A4V3CSG0_9FIRM</name>
<dbReference type="OrthoDB" id="9778595at2"/>
<keyword evidence="6 10" id="KW-0274">FAD</keyword>
<organism evidence="12 13">
    <name type="scientific">Aminicella lysinilytica</name>
    <dbReference type="NCBI Taxonomy" id="433323"/>
    <lineage>
        <taxon>Bacteria</taxon>
        <taxon>Bacillati</taxon>
        <taxon>Bacillota</taxon>
        <taxon>Clostridia</taxon>
        <taxon>Peptostreptococcales</taxon>
        <taxon>Anaerovoracaceae</taxon>
        <taxon>Aminicella</taxon>
    </lineage>
</organism>
<dbReference type="RefSeq" id="WP_133527382.1">
    <property type="nucleotide sequence ID" value="NZ_SNXO01000001.1"/>
</dbReference>
<dbReference type="Pfam" id="PF02424">
    <property type="entry name" value="ApbE"/>
    <property type="match status" value="1"/>
</dbReference>
<evidence type="ECO:0000256" key="4">
    <source>
        <dbReference type="ARBA" id="ARBA00022679"/>
    </source>
</evidence>
<evidence type="ECO:0000256" key="10">
    <source>
        <dbReference type="PIRNR" id="PIRNR006268"/>
    </source>
</evidence>
<dbReference type="Gene3D" id="3.10.520.10">
    <property type="entry name" value="ApbE-like domains"/>
    <property type="match status" value="1"/>
</dbReference>
<dbReference type="SUPFAM" id="SSF143631">
    <property type="entry name" value="ApbE-like"/>
    <property type="match status" value="1"/>
</dbReference>
<keyword evidence="12" id="KW-0449">Lipoprotein</keyword>
<dbReference type="PIRSF" id="PIRSF006268">
    <property type="entry name" value="ApbE"/>
    <property type="match status" value="1"/>
</dbReference>
<evidence type="ECO:0000256" key="8">
    <source>
        <dbReference type="ARBA" id="ARBA00031306"/>
    </source>
</evidence>
<dbReference type="PANTHER" id="PTHR30040:SF2">
    <property type="entry name" value="FAD:PROTEIN FMN TRANSFERASE"/>
    <property type="match status" value="1"/>
</dbReference>
<accession>A0A4V3CSG0</accession>
<keyword evidence="13" id="KW-1185">Reference proteome</keyword>
<dbReference type="Proteomes" id="UP000295500">
    <property type="component" value="Unassembled WGS sequence"/>
</dbReference>
<evidence type="ECO:0000313" key="13">
    <source>
        <dbReference type="Proteomes" id="UP000295500"/>
    </source>
</evidence>
<comment type="cofactor">
    <cofactor evidence="11">
        <name>Mg(2+)</name>
        <dbReference type="ChEBI" id="CHEBI:18420"/>
    </cofactor>
    <cofactor evidence="11">
        <name>Mn(2+)</name>
        <dbReference type="ChEBI" id="CHEBI:29035"/>
    </cofactor>
    <text evidence="11">Magnesium. Can also use manganese.</text>
</comment>
<evidence type="ECO:0000256" key="2">
    <source>
        <dbReference type="ARBA" id="ARBA00016337"/>
    </source>
</evidence>
<keyword evidence="3 10" id="KW-0285">Flavoprotein</keyword>
<keyword evidence="5 10" id="KW-0479">Metal-binding</keyword>
<dbReference type="AlphaFoldDB" id="A0A4V3CSG0"/>
<dbReference type="InterPro" id="IPR024932">
    <property type="entry name" value="ApbE"/>
</dbReference>
<evidence type="ECO:0000256" key="3">
    <source>
        <dbReference type="ARBA" id="ARBA00022630"/>
    </source>
</evidence>
<evidence type="ECO:0000256" key="1">
    <source>
        <dbReference type="ARBA" id="ARBA00011955"/>
    </source>
</evidence>
<feature type="binding site" evidence="11">
    <location>
        <position position="296"/>
    </location>
    <ligand>
        <name>Mg(2+)</name>
        <dbReference type="ChEBI" id="CHEBI:18420"/>
    </ligand>
</feature>
<evidence type="ECO:0000256" key="9">
    <source>
        <dbReference type="ARBA" id="ARBA00048540"/>
    </source>
</evidence>
<feature type="binding site" evidence="11">
    <location>
        <position position="177"/>
    </location>
    <ligand>
        <name>Mg(2+)</name>
        <dbReference type="ChEBI" id="CHEBI:18420"/>
    </ligand>
</feature>
<dbReference type="EMBL" id="SNXO01000001">
    <property type="protein sequence ID" value="TDP60492.1"/>
    <property type="molecule type" value="Genomic_DNA"/>
</dbReference>
<keyword evidence="4 10" id="KW-0808">Transferase</keyword>